<comment type="caution">
    <text evidence="3">The sequence shown here is derived from an EMBL/GenBank/DDBJ whole genome shotgun (WGS) entry which is preliminary data.</text>
</comment>
<protein>
    <submittedName>
        <fullName evidence="3">Acyltransferase</fullName>
    </submittedName>
</protein>
<reference evidence="3 4" key="1">
    <citation type="journal article" date="2015" name="Antonie Van Leeuwenhoek">
        <title>Lampropedia puyangensis sp. nov., isolated from symptomatic bark of Populus ? euramericana canker and emended description of Lampropedia hyalina (Ehrenberg 1832) Lee et al. 2004.</title>
        <authorList>
            <person name="Li Y."/>
            <person name="Wang T."/>
            <person name="Piao C.G."/>
            <person name="Wang L.F."/>
            <person name="Tian G.Z."/>
            <person name="Zhu T.H."/>
            <person name="Guo M.W."/>
        </authorList>
    </citation>
    <scope>NUCLEOTIDE SEQUENCE [LARGE SCALE GENOMIC DNA]</scope>
    <source>
        <strain evidence="3 4">2-bin</strain>
    </source>
</reference>
<evidence type="ECO:0000313" key="3">
    <source>
        <dbReference type="EMBL" id="THU03659.1"/>
    </source>
</evidence>
<evidence type="ECO:0000259" key="2">
    <source>
        <dbReference type="Pfam" id="PF01757"/>
    </source>
</evidence>
<feature type="transmembrane region" description="Helical" evidence="1">
    <location>
        <begin position="176"/>
        <end position="194"/>
    </location>
</feature>
<evidence type="ECO:0000256" key="1">
    <source>
        <dbReference type="SAM" id="Phobius"/>
    </source>
</evidence>
<keyword evidence="1" id="KW-1133">Transmembrane helix</keyword>
<dbReference type="EMBL" id="STFG01000004">
    <property type="protein sequence ID" value="THU03659.1"/>
    <property type="molecule type" value="Genomic_DNA"/>
</dbReference>
<sequence length="984" mass="110946">MIKESFRIPHHNNFDFLRIVAAFTVLYSHHFSLTGQMEPSFIGLHSLGGLAVLVFFVISGYLVSMSWYNDPNVVRFAWRRVLRIWPALTVVVVFVAYGLGPVVSSLPVAEYLTHRATFDYLNTLLMKVHYVLPGVFENNPYARGVNGSLWTIPLEVRCYVYLGIAGIFGLLRKRSIFFVLILAYMVWFVSRSSADLYGRVDYGRELSAFFLAGSCLFLLKKYWERNPVAWFAVSTCTAGVLWFFGWRYLACWVLLPLLVIWFGTRSFPLINRIGRWGDPSYGIYLFAFPVQQTVIFYLWPEWGFWSSMALASVITVVLAYASWHFIEKQALRFKPAKDASLITSLAKVRSFSGRGIQWDGWVLWPAVCCVVGLRRIAQGFDGPVSYDAVHTYLPAARSFLENGWSFLLTEESYRVVPLAYLWPALWQAEPTLIRLAHCGVWIACVFLLWSTARKLGGVVAGMLATLLLTSHRDLLQYFPTELTEPLFLFGIFAWFFGLARIWIDGAQSRWVVAWTGLALTVTLLSRPVLQLMAPLALLLCLLLLLIQRNKNNRYIDSTALAVTSWSLLIGLMIPIMLVLKNGLTFGLWGLGTGSGVGLYLGTHPLFQGAEPVYLGFDFDVGMIGVGVAGAAAGDQLTLVSDPIVRAAGVWHITHMVEPVQFFLRKTWWLLAHHPFAVDALGSALRKVRLFELCTLLTALALMAWYQWRRTPALENNPLLEANRFKRGLFFFLLLVGFIGMFVQLLPILYNNRYSSAILDPWLILLTAYAFSYLARPLRFVVNRQEFGIRAERGQALVSALAVVLLPVIVAIVLFNQARRFDMVYIDNPSVTDEIVALPTISTHGLEPHAENTWESTAVPAMVGIEVDSDDLAALKNRSPFNALWSFSYTLKLPAGKRCAAEIAWQKSNGEIVLPSYRLPLVASNTRQTAYIHANGALRPHEPGRLRVVMHCPYKTQLQWHGAQLLESTHAQFVAAELKRLREAP</sequence>
<feature type="transmembrane region" description="Helical" evidence="1">
    <location>
        <begin position="282"/>
        <end position="299"/>
    </location>
</feature>
<dbReference type="Proteomes" id="UP000308917">
    <property type="component" value="Unassembled WGS sequence"/>
</dbReference>
<feature type="transmembrane region" description="Helical" evidence="1">
    <location>
        <begin position="149"/>
        <end position="171"/>
    </location>
</feature>
<dbReference type="OrthoDB" id="9767863at2"/>
<gene>
    <name evidence="3" type="ORF">E9531_05575</name>
</gene>
<dbReference type="AlphaFoldDB" id="A0A4S8F8U8"/>
<keyword evidence="4" id="KW-1185">Reference proteome</keyword>
<feature type="transmembrane region" description="Helical" evidence="1">
    <location>
        <begin position="42"/>
        <end position="63"/>
    </location>
</feature>
<feature type="transmembrane region" description="Helical" evidence="1">
    <location>
        <begin position="305"/>
        <end position="326"/>
    </location>
</feature>
<dbReference type="InterPro" id="IPR050879">
    <property type="entry name" value="Acyltransferase_3"/>
</dbReference>
<dbReference type="Pfam" id="PF01757">
    <property type="entry name" value="Acyl_transf_3"/>
    <property type="match status" value="1"/>
</dbReference>
<keyword evidence="3" id="KW-0012">Acyltransferase</keyword>
<proteinExistence type="predicted"/>
<organism evidence="3 4">
    <name type="scientific">Lampropedia puyangensis</name>
    <dbReference type="NCBI Taxonomy" id="1330072"/>
    <lineage>
        <taxon>Bacteria</taxon>
        <taxon>Pseudomonadati</taxon>
        <taxon>Pseudomonadota</taxon>
        <taxon>Betaproteobacteria</taxon>
        <taxon>Burkholderiales</taxon>
        <taxon>Comamonadaceae</taxon>
        <taxon>Lampropedia</taxon>
    </lineage>
</organism>
<feature type="transmembrane region" description="Helical" evidence="1">
    <location>
        <begin position="84"/>
        <end position="103"/>
    </location>
</feature>
<dbReference type="GO" id="GO:0016747">
    <property type="term" value="F:acyltransferase activity, transferring groups other than amino-acyl groups"/>
    <property type="evidence" value="ECO:0007669"/>
    <property type="project" value="InterPro"/>
</dbReference>
<feature type="transmembrane region" description="Helical" evidence="1">
    <location>
        <begin position="585"/>
        <end position="606"/>
    </location>
</feature>
<evidence type="ECO:0000313" key="4">
    <source>
        <dbReference type="Proteomes" id="UP000308917"/>
    </source>
</evidence>
<dbReference type="RefSeq" id="WP_136572767.1">
    <property type="nucleotide sequence ID" value="NZ_STFG01000004.1"/>
</dbReference>
<name>A0A4S8F8U8_9BURK</name>
<feature type="transmembrane region" description="Helical" evidence="1">
    <location>
        <begin position="689"/>
        <end position="707"/>
    </location>
</feature>
<feature type="transmembrane region" description="Helical" evidence="1">
    <location>
        <begin position="486"/>
        <end position="503"/>
    </location>
</feature>
<keyword evidence="1" id="KW-0472">Membrane</keyword>
<feature type="transmembrane region" description="Helical" evidence="1">
    <location>
        <begin position="756"/>
        <end position="774"/>
    </location>
</feature>
<keyword evidence="3" id="KW-0808">Transferase</keyword>
<feature type="domain" description="Acyltransferase 3" evidence="2">
    <location>
        <begin position="13"/>
        <end position="323"/>
    </location>
</feature>
<feature type="transmembrane region" description="Helical" evidence="1">
    <location>
        <begin position="12"/>
        <end position="30"/>
    </location>
</feature>
<feature type="transmembrane region" description="Helical" evidence="1">
    <location>
        <begin position="558"/>
        <end position="579"/>
    </location>
</feature>
<feature type="transmembrane region" description="Helical" evidence="1">
    <location>
        <begin position="727"/>
        <end position="749"/>
    </location>
</feature>
<feature type="transmembrane region" description="Helical" evidence="1">
    <location>
        <begin position="523"/>
        <end position="546"/>
    </location>
</feature>
<accession>A0A4S8F8U8</accession>
<keyword evidence="1" id="KW-0812">Transmembrane</keyword>
<dbReference type="PANTHER" id="PTHR23028">
    <property type="entry name" value="ACETYLTRANSFERASE"/>
    <property type="match status" value="1"/>
</dbReference>
<dbReference type="InterPro" id="IPR002656">
    <property type="entry name" value="Acyl_transf_3_dom"/>
</dbReference>
<feature type="transmembrane region" description="Helical" evidence="1">
    <location>
        <begin position="794"/>
        <end position="814"/>
    </location>
</feature>